<sequence length="330" mass="39678">MEHNKQQDILESMLDEYIAILDKYYPDVIDNIGYSGSNFHSRISRYFRHYKKTPFYFSGELKFVHWTSLNSLSSIVNNSEVRLYNLINSEDKEEFSYAGKLLSLSEPQISTIKDSYFTASFCSYENLNSKYLWKKYGKDYSGVAIVFSLIDNRDKWENFFLSKVYYKLDAKFENFQREIDDLKRKYNGHPTFMSDIWRFAGFFKKEQYEDEKEVRLSYIFPFKNEVEYLRYVRKELKIEIGRNRIVSYIPLKLWIDPNSSYLKTLDISERVNDTFSLTKPDLPQFKIEEIHFGNKCGLTPEEYYRFGRQLKEIFQWRLGYSIELPLNLYS</sequence>
<proteinExistence type="predicted"/>
<evidence type="ECO:0000313" key="1">
    <source>
        <dbReference type="EMBL" id="RXK58108.1"/>
    </source>
</evidence>
<evidence type="ECO:0000313" key="2">
    <source>
        <dbReference type="Proteomes" id="UP000290204"/>
    </source>
</evidence>
<name>A0A4Q1CET8_9BACT</name>
<gene>
    <name evidence="1" type="ORF">ESA94_19040</name>
</gene>
<dbReference type="InterPro" id="IPR021352">
    <property type="entry name" value="DUF2971"/>
</dbReference>
<dbReference type="EMBL" id="SDHW01000007">
    <property type="protein sequence ID" value="RXK58108.1"/>
    <property type="molecule type" value="Genomic_DNA"/>
</dbReference>
<dbReference type="Pfam" id="PF11185">
    <property type="entry name" value="DUF2971"/>
    <property type="match status" value="1"/>
</dbReference>
<comment type="caution">
    <text evidence="1">The sequence shown here is derived from an EMBL/GenBank/DDBJ whole genome shotgun (WGS) entry which is preliminary data.</text>
</comment>
<dbReference type="Proteomes" id="UP000290204">
    <property type="component" value="Unassembled WGS sequence"/>
</dbReference>
<dbReference type="AlphaFoldDB" id="A0A4Q1CET8"/>
<dbReference type="OrthoDB" id="190848at2"/>
<reference evidence="1 2" key="1">
    <citation type="submission" date="2019-01" db="EMBL/GenBank/DDBJ databases">
        <title>Lacibacter sp. strain TTM-7.</title>
        <authorList>
            <person name="Chen W.-M."/>
        </authorList>
    </citation>
    <scope>NUCLEOTIDE SEQUENCE [LARGE SCALE GENOMIC DNA]</scope>
    <source>
        <strain evidence="1 2">TTM-7</strain>
    </source>
</reference>
<dbReference type="RefSeq" id="WP_129132537.1">
    <property type="nucleotide sequence ID" value="NZ_SDHW01000007.1"/>
</dbReference>
<keyword evidence="2" id="KW-1185">Reference proteome</keyword>
<accession>A0A4Q1CET8</accession>
<organism evidence="1 2">
    <name type="scientific">Lacibacter luteus</name>
    <dbReference type="NCBI Taxonomy" id="2508719"/>
    <lineage>
        <taxon>Bacteria</taxon>
        <taxon>Pseudomonadati</taxon>
        <taxon>Bacteroidota</taxon>
        <taxon>Chitinophagia</taxon>
        <taxon>Chitinophagales</taxon>
        <taxon>Chitinophagaceae</taxon>
        <taxon>Lacibacter</taxon>
    </lineage>
</organism>
<protein>
    <submittedName>
        <fullName evidence="1">DUF2971 domain-containing protein</fullName>
    </submittedName>
</protein>